<dbReference type="PANTHER" id="PTHR46401:SF2">
    <property type="entry name" value="GLYCOSYLTRANSFERASE WBBK-RELATED"/>
    <property type="match status" value="1"/>
</dbReference>
<accession>A0A2A8CVI3</accession>
<dbReference type="SUPFAM" id="SSF53756">
    <property type="entry name" value="UDP-Glycosyltransferase/glycogen phosphorylase"/>
    <property type="match status" value="1"/>
</dbReference>
<evidence type="ECO:0000313" key="4">
    <source>
        <dbReference type="Proteomes" id="UP000220102"/>
    </source>
</evidence>
<dbReference type="Gene3D" id="3.40.50.2000">
    <property type="entry name" value="Glycogen Phosphorylase B"/>
    <property type="match status" value="2"/>
</dbReference>
<gene>
    <name evidence="3" type="ORF">CRI94_13980</name>
</gene>
<evidence type="ECO:0000259" key="2">
    <source>
        <dbReference type="Pfam" id="PF00534"/>
    </source>
</evidence>
<evidence type="ECO:0000256" key="1">
    <source>
        <dbReference type="ARBA" id="ARBA00022679"/>
    </source>
</evidence>
<organism evidence="3 4">
    <name type="scientific">Longibacter salinarum</name>
    <dbReference type="NCBI Taxonomy" id="1850348"/>
    <lineage>
        <taxon>Bacteria</taxon>
        <taxon>Pseudomonadati</taxon>
        <taxon>Rhodothermota</taxon>
        <taxon>Rhodothermia</taxon>
        <taxon>Rhodothermales</taxon>
        <taxon>Salisaetaceae</taxon>
        <taxon>Longibacter</taxon>
    </lineage>
</organism>
<sequence>MRHIAGDFDDSRLVLKDYISVLKKHVGTAVRYELSQKARQDRVRRVNIELRAADLIIVSNQHDVDALVREGISKSNITKLPFGLTDERRNQLVRVAGNSTGTPTITFVGTFDFRKGGATDIPRIVDQVLSEHPEVKMRLLGTRGLFVSEREVLSHFAPRVQSRVEVVPRYDPDTLPELLLGSTLGIFPSRYEGFPFGVLEMLAAGLPVFAYHSPGPPEMLPGEWLSERGDWKGLADSATRLLHDRQTLSRLKQEALSRAQRFKWDQIAEETLAAYTTKLESA</sequence>
<dbReference type="PANTHER" id="PTHR46401">
    <property type="entry name" value="GLYCOSYLTRANSFERASE WBBK-RELATED"/>
    <property type="match status" value="1"/>
</dbReference>
<proteinExistence type="predicted"/>
<dbReference type="EMBL" id="PDEQ01000007">
    <property type="protein sequence ID" value="PEN12620.1"/>
    <property type="molecule type" value="Genomic_DNA"/>
</dbReference>
<feature type="domain" description="Glycosyl transferase family 1" evidence="2">
    <location>
        <begin position="97"/>
        <end position="255"/>
    </location>
</feature>
<keyword evidence="4" id="KW-1185">Reference proteome</keyword>
<dbReference type="Proteomes" id="UP000220102">
    <property type="component" value="Unassembled WGS sequence"/>
</dbReference>
<dbReference type="Pfam" id="PF00534">
    <property type="entry name" value="Glycos_transf_1"/>
    <property type="match status" value="1"/>
</dbReference>
<dbReference type="OrthoDB" id="502646at2"/>
<keyword evidence="1" id="KW-0808">Transferase</keyword>
<dbReference type="AlphaFoldDB" id="A0A2A8CVI3"/>
<name>A0A2A8CVI3_9BACT</name>
<evidence type="ECO:0000313" key="3">
    <source>
        <dbReference type="EMBL" id="PEN12620.1"/>
    </source>
</evidence>
<dbReference type="CDD" id="cd03801">
    <property type="entry name" value="GT4_PimA-like"/>
    <property type="match status" value="1"/>
</dbReference>
<comment type="caution">
    <text evidence="3">The sequence shown here is derived from an EMBL/GenBank/DDBJ whole genome shotgun (WGS) entry which is preliminary data.</text>
</comment>
<dbReference type="GO" id="GO:0009103">
    <property type="term" value="P:lipopolysaccharide biosynthetic process"/>
    <property type="evidence" value="ECO:0007669"/>
    <property type="project" value="TreeGrafter"/>
</dbReference>
<dbReference type="GO" id="GO:0016757">
    <property type="term" value="F:glycosyltransferase activity"/>
    <property type="evidence" value="ECO:0007669"/>
    <property type="project" value="InterPro"/>
</dbReference>
<protein>
    <recommendedName>
        <fullName evidence="2">Glycosyl transferase family 1 domain-containing protein</fullName>
    </recommendedName>
</protein>
<reference evidence="3 4" key="1">
    <citation type="submission" date="2017-10" db="EMBL/GenBank/DDBJ databases">
        <title>Draft genome of Longibacter Salinarum.</title>
        <authorList>
            <person name="Goh K.M."/>
            <person name="Shamsir M.S."/>
            <person name="Lim S.W."/>
        </authorList>
    </citation>
    <scope>NUCLEOTIDE SEQUENCE [LARGE SCALE GENOMIC DNA]</scope>
    <source>
        <strain evidence="3 4">KCTC 52045</strain>
    </source>
</reference>
<dbReference type="InterPro" id="IPR001296">
    <property type="entry name" value="Glyco_trans_1"/>
</dbReference>